<feature type="domain" description="C2H2-type" evidence="10">
    <location>
        <begin position="3"/>
        <end position="30"/>
    </location>
</feature>
<keyword evidence="2" id="KW-0479">Metal-binding</keyword>
<evidence type="ECO:0000256" key="1">
    <source>
        <dbReference type="ARBA" id="ARBA00006991"/>
    </source>
</evidence>
<keyword evidence="5" id="KW-0862">Zinc</keyword>
<feature type="non-terminal residue" evidence="11">
    <location>
        <position position="1"/>
    </location>
</feature>
<evidence type="ECO:0000256" key="7">
    <source>
        <dbReference type="ARBA" id="ARBA00023163"/>
    </source>
</evidence>
<dbReference type="Proteomes" id="UP000268162">
    <property type="component" value="Unassembled WGS sequence"/>
</dbReference>
<evidence type="ECO:0000259" key="10">
    <source>
        <dbReference type="PROSITE" id="PS50157"/>
    </source>
</evidence>
<evidence type="ECO:0000256" key="2">
    <source>
        <dbReference type="ARBA" id="ARBA00022723"/>
    </source>
</evidence>
<evidence type="ECO:0000256" key="9">
    <source>
        <dbReference type="PROSITE-ProRule" id="PRU00042"/>
    </source>
</evidence>
<proteinExistence type="inferred from homology"/>
<keyword evidence="7" id="KW-0804">Transcription</keyword>
<organism evidence="11 12">
    <name type="scientific">Dimargaris cristalligena</name>
    <dbReference type="NCBI Taxonomy" id="215637"/>
    <lineage>
        <taxon>Eukaryota</taxon>
        <taxon>Fungi</taxon>
        <taxon>Fungi incertae sedis</taxon>
        <taxon>Zoopagomycota</taxon>
        <taxon>Kickxellomycotina</taxon>
        <taxon>Dimargaritomycetes</taxon>
        <taxon>Dimargaritales</taxon>
        <taxon>Dimargaritaceae</taxon>
        <taxon>Dimargaris</taxon>
    </lineage>
</organism>
<dbReference type="SUPFAM" id="SSF57667">
    <property type="entry name" value="beta-beta-alpha zinc fingers"/>
    <property type="match status" value="1"/>
</dbReference>
<feature type="non-terminal residue" evidence="11">
    <location>
        <position position="54"/>
    </location>
</feature>
<dbReference type="InterPro" id="IPR013087">
    <property type="entry name" value="Znf_C2H2_type"/>
</dbReference>
<dbReference type="PANTHER" id="PTHR14003">
    <property type="entry name" value="TRANSCRIPTIONAL REPRESSOR PROTEIN YY"/>
    <property type="match status" value="1"/>
</dbReference>
<feature type="domain" description="C2H2-type" evidence="10">
    <location>
        <begin position="31"/>
        <end position="54"/>
    </location>
</feature>
<keyword evidence="8" id="KW-0539">Nucleus</keyword>
<evidence type="ECO:0000256" key="4">
    <source>
        <dbReference type="ARBA" id="ARBA00022771"/>
    </source>
</evidence>
<dbReference type="GO" id="GO:0000978">
    <property type="term" value="F:RNA polymerase II cis-regulatory region sequence-specific DNA binding"/>
    <property type="evidence" value="ECO:0007669"/>
    <property type="project" value="TreeGrafter"/>
</dbReference>
<reference evidence="12" key="1">
    <citation type="journal article" date="2018" name="Nat. Microbiol.">
        <title>Leveraging single-cell genomics to expand the fungal tree of life.</title>
        <authorList>
            <person name="Ahrendt S.R."/>
            <person name="Quandt C.A."/>
            <person name="Ciobanu D."/>
            <person name="Clum A."/>
            <person name="Salamov A."/>
            <person name="Andreopoulos B."/>
            <person name="Cheng J.F."/>
            <person name="Woyke T."/>
            <person name="Pelin A."/>
            <person name="Henrissat B."/>
            <person name="Reynolds N.K."/>
            <person name="Benny G.L."/>
            <person name="Smith M.E."/>
            <person name="James T.Y."/>
            <person name="Grigoriev I.V."/>
        </authorList>
    </citation>
    <scope>NUCLEOTIDE SEQUENCE [LARGE SCALE GENOMIC DNA]</scope>
    <source>
        <strain evidence="12">RSA 468</strain>
    </source>
</reference>
<dbReference type="FunFam" id="3.30.160.60:FF:000761">
    <property type="entry name" value="Zinc finger protein 449"/>
    <property type="match status" value="1"/>
</dbReference>
<dbReference type="GO" id="GO:0008270">
    <property type="term" value="F:zinc ion binding"/>
    <property type="evidence" value="ECO:0007669"/>
    <property type="project" value="UniProtKB-KW"/>
</dbReference>
<accession>A0A4P9ZS87</accession>
<dbReference type="FunFam" id="3.30.160.60:FF:000446">
    <property type="entry name" value="Zinc finger protein"/>
    <property type="match status" value="1"/>
</dbReference>
<gene>
    <name evidence="11" type="ORF">BJ085DRAFT_4048</name>
</gene>
<dbReference type="Pfam" id="PF00096">
    <property type="entry name" value="zf-C2H2"/>
    <property type="match status" value="2"/>
</dbReference>
<name>A0A4P9ZS87_9FUNG</name>
<dbReference type="GO" id="GO:0005667">
    <property type="term" value="C:transcription regulator complex"/>
    <property type="evidence" value="ECO:0007669"/>
    <property type="project" value="TreeGrafter"/>
</dbReference>
<dbReference type="PROSITE" id="PS00028">
    <property type="entry name" value="ZINC_FINGER_C2H2_1"/>
    <property type="match status" value="1"/>
</dbReference>
<dbReference type="GO" id="GO:0031519">
    <property type="term" value="C:PcG protein complex"/>
    <property type="evidence" value="ECO:0007669"/>
    <property type="project" value="TreeGrafter"/>
</dbReference>
<dbReference type="PANTHER" id="PTHR14003:SF19">
    <property type="entry name" value="YY2 TRANSCRIPTION FACTOR"/>
    <property type="match status" value="1"/>
</dbReference>
<protein>
    <recommendedName>
        <fullName evidence="10">C2H2-type domain-containing protein</fullName>
    </recommendedName>
</protein>
<keyword evidence="4 9" id="KW-0863">Zinc-finger</keyword>
<evidence type="ECO:0000256" key="6">
    <source>
        <dbReference type="ARBA" id="ARBA00023015"/>
    </source>
</evidence>
<evidence type="ECO:0000256" key="8">
    <source>
        <dbReference type="ARBA" id="ARBA00023242"/>
    </source>
</evidence>
<comment type="similarity">
    <text evidence="1">Belongs to the krueppel C2H2-type zinc-finger protein family.</text>
</comment>
<dbReference type="AlphaFoldDB" id="A0A4P9ZS87"/>
<dbReference type="GO" id="GO:0000785">
    <property type="term" value="C:chromatin"/>
    <property type="evidence" value="ECO:0007669"/>
    <property type="project" value="TreeGrafter"/>
</dbReference>
<dbReference type="SMART" id="SM00355">
    <property type="entry name" value="ZnF_C2H2"/>
    <property type="match status" value="2"/>
</dbReference>
<evidence type="ECO:0000313" key="12">
    <source>
        <dbReference type="Proteomes" id="UP000268162"/>
    </source>
</evidence>
<keyword evidence="3" id="KW-0677">Repeat</keyword>
<keyword evidence="12" id="KW-1185">Reference proteome</keyword>
<dbReference type="PROSITE" id="PS50157">
    <property type="entry name" value="ZINC_FINGER_C2H2_2"/>
    <property type="match status" value="2"/>
</dbReference>
<keyword evidence="6" id="KW-0805">Transcription regulation</keyword>
<sequence length="54" mass="6317">KIYPCNHCGKMFDRPSSLNVHMNSHTGDKPHICYFPGCDQRFSVLSNLRRHQRS</sequence>
<dbReference type="GO" id="GO:0000981">
    <property type="term" value="F:DNA-binding transcription factor activity, RNA polymerase II-specific"/>
    <property type="evidence" value="ECO:0007669"/>
    <property type="project" value="TreeGrafter"/>
</dbReference>
<dbReference type="Gene3D" id="3.30.160.60">
    <property type="entry name" value="Classic Zinc Finger"/>
    <property type="match status" value="2"/>
</dbReference>
<evidence type="ECO:0000313" key="11">
    <source>
        <dbReference type="EMBL" id="RKP35552.1"/>
    </source>
</evidence>
<dbReference type="InterPro" id="IPR036236">
    <property type="entry name" value="Znf_C2H2_sf"/>
</dbReference>
<dbReference type="EMBL" id="ML002841">
    <property type="protein sequence ID" value="RKP35552.1"/>
    <property type="molecule type" value="Genomic_DNA"/>
</dbReference>
<evidence type="ECO:0000256" key="3">
    <source>
        <dbReference type="ARBA" id="ARBA00022737"/>
    </source>
</evidence>
<dbReference type="STRING" id="215637.A0A4P9ZS87"/>
<evidence type="ECO:0000256" key="5">
    <source>
        <dbReference type="ARBA" id="ARBA00022833"/>
    </source>
</evidence>